<reference evidence="1" key="1">
    <citation type="submission" date="2016-08" db="EMBL/GenBank/DDBJ databases">
        <authorList>
            <person name="Seilhamer J.J."/>
        </authorList>
    </citation>
    <scope>NUCLEOTIDE SEQUENCE</scope>
    <source>
        <strain evidence="1">86</strain>
    </source>
</reference>
<accession>A0A212M1Y9</accession>
<sequence length="116" mass="12481">MNSKNSFGGVTVNDNHGSLGIGSDQTIVNINQTAKELSANLIREIKASDIPDTTKKELEESINEIDKQVNSGSPNKITLTGILSGINAVINTINNSPSLIETFTKWKDFIIPLVGK</sequence>
<dbReference type="AlphaFoldDB" id="A0A212M1Y9"/>
<dbReference type="RefSeq" id="WP_075757312.1">
    <property type="nucleotide sequence ID" value="NZ_LT608335.1"/>
</dbReference>
<proteinExistence type="predicted"/>
<name>A0A212M1Y9_9FIRM</name>
<evidence type="ECO:0000313" key="1">
    <source>
        <dbReference type="EMBL" id="SCM83808.1"/>
    </source>
</evidence>
<protein>
    <submittedName>
        <fullName evidence="1">Uncharacterized protein</fullName>
    </submittedName>
</protein>
<organism evidence="1">
    <name type="scientific">uncultured Sporomusa sp</name>
    <dbReference type="NCBI Taxonomy" id="307249"/>
    <lineage>
        <taxon>Bacteria</taxon>
        <taxon>Bacillati</taxon>
        <taxon>Bacillota</taxon>
        <taxon>Negativicutes</taxon>
        <taxon>Selenomonadales</taxon>
        <taxon>Sporomusaceae</taxon>
        <taxon>Sporomusa</taxon>
        <taxon>environmental samples</taxon>
    </lineage>
</organism>
<dbReference type="EMBL" id="FMJE01000007">
    <property type="protein sequence ID" value="SCM83808.1"/>
    <property type="molecule type" value="Genomic_DNA"/>
</dbReference>
<gene>
    <name evidence="1" type="ORF">KL86SPO_70666</name>
</gene>